<proteinExistence type="inferred from homology"/>
<sequence>MSASRLDPRNTLFLLCDVQTRFRSAIHGFDAVVASANKLLRVAKTLEIRVVATTQNAKALGPIDPAIDLDALGPLLLGNYDKTLFSMLIPPVIAHIKDSSITNVVVFGIESHVCVLQTALDLLSNSAFPGKVYIVADGVSSCNAFEVPIALQRLRSEGAVVTTSESIAFQLIGDASSDKFKAFSAVIKETKGATKEVGRSLLCPSGNEQKSSL</sequence>
<keyword evidence="4" id="KW-1185">Reference proteome</keyword>
<dbReference type="AlphaFoldDB" id="A0A550CUP4"/>
<dbReference type="Proteomes" id="UP000320762">
    <property type="component" value="Unassembled WGS sequence"/>
</dbReference>
<dbReference type="Pfam" id="PF00857">
    <property type="entry name" value="Isochorismatase"/>
    <property type="match status" value="1"/>
</dbReference>
<dbReference type="GO" id="GO:0016787">
    <property type="term" value="F:hydrolase activity"/>
    <property type="evidence" value="ECO:0007669"/>
    <property type="project" value="UniProtKB-KW"/>
</dbReference>
<feature type="domain" description="Isochorismatase-like" evidence="2">
    <location>
        <begin position="11"/>
        <end position="165"/>
    </location>
</feature>
<dbReference type="PANTHER" id="PTHR14119">
    <property type="entry name" value="HYDROLASE"/>
    <property type="match status" value="1"/>
</dbReference>
<dbReference type="STRING" id="97359.A0A550CUP4"/>
<keyword evidence="3" id="KW-0378">Hydrolase</keyword>
<evidence type="ECO:0000313" key="3">
    <source>
        <dbReference type="EMBL" id="TRM68516.1"/>
    </source>
</evidence>
<comment type="similarity">
    <text evidence="1">Belongs to the isochorismatase family.</text>
</comment>
<dbReference type="Gene3D" id="3.40.50.850">
    <property type="entry name" value="Isochorismatase-like"/>
    <property type="match status" value="1"/>
</dbReference>
<dbReference type="InterPro" id="IPR050993">
    <property type="entry name" value="Isochorismatase_domain"/>
</dbReference>
<dbReference type="PANTHER" id="PTHR14119:SF3">
    <property type="entry name" value="ISOCHORISMATASE DOMAIN-CONTAINING PROTEIN 2"/>
    <property type="match status" value="1"/>
</dbReference>
<organism evidence="3 4">
    <name type="scientific">Schizophyllum amplum</name>
    <dbReference type="NCBI Taxonomy" id="97359"/>
    <lineage>
        <taxon>Eukaryota</taxon>
        <taxon>Fungi</taxon>
        <taxon>Dikarya</taxon>
        <taxon>Basidiomycota</taxon>
        <taxon>Agaricomycotina</taxon>
        <taxon>Agaricomycetes</taxon>
        <taxon>Agaricomycetidae</taxon>
        <taxon>Agaricales</taxon>
        <taxon>Schizophyllaceae</taxon>
        <taxon>Schizophyllum</taxon>
    </lineage>
</organism>
<gene>
    <name evidence="3" type="ORF">BD626DRAFT_481947</name>
</gene>
<dbReference type="InterPro" id="IPR036380">
    <property type="entry name" value="Isochorismatase-like_sf"/>
</dbReference>
<comment type="caution">
    <text evidence="3">The sequence shown here is derived from an EMBL/GenBank/DDBJ whole genome shotgun (WGS) entry which is preliminary data.</text>
</comment>
<dbReference type="OrthoDB" id="269496at2759"/>
<dbReference type="InterPro" id="IPR000868">
    <property type="entry name" value="Isochorismatase-like_dom"/>
</dbReference>
<evidence type="ECO:0000259" key="2">
    <source>
        <dbReference type="Pfam" id="PF00857"/>
    </source>
</evidence>
<accession>A0A550CUP4</accession>
<evidence type="ECO:0000313" key="4">
    <source>
        <dbReference type="Proteomes" id="UP000320762"/>
    </source>
</evidence>
<dbReference type="SUPFAM" id="SSF52499">
    <property type="entry name" value="Isochorismatase-like hydrolases"/>
    <property type="match status" value="1"/>
</dbReference>
<evidence type="ECO:0000256" key="1">
    <source>
        <dbReference type="ARBA" id="ARBA00006336"/>
    </source>
</evidence>
<protein>
    <submittedName>
        <fullName evidence="3">Isochorismatase hydrolase</fullName>
    </submittedName>
</protein>
<dbReference type="EMBL" id="VDMD01000002">
    <property type="protein sequence ID" value="TRM68516.1"/>
    <property type="molecule type" value="Genomic_DNA"/>
</dbReference>
<reference evidence="3 4" key="1">
    <citation type="journal article" date="2019" name="New Phytol.">
        <title>Comparative genomics reveals unique wood-decay strategies and fruiting body development in the Schizophyllaceae.</title>
        <authorList>
            <person name="Almasi E."/>
            <person name="Sahu N."/>
            <person name="Krizsan K."/>
            <person name="Balint B."/>
            <person name="Kovacs G.M."/>
            <person name="Kiss B."/>
            <person name="Cseklye J."/>
            <person name="Drula E."/>
            <person name="Henrissat B."/>
            <person name="Nagy I."/>
            <person name="Chovatia M."/>
            <person name="Adam C."/>
            <person name="LaButti K."/>
            <person name="Lipzen A."/>
            <person name="Riley R."/>
            <person name="Grigoriev I.V."/>
            <person name="Nagy L.G."/>
        </authorList>
    </citation>
    <scope>NUCLEOTIDE SEQUENCE [LARGE SCALE GENOMIC DNA]</scope>
    <source>
        <strain evidence="3 4">NL-1724</strain>
    </source>
</reference>
<name>A0A550CUP4_9AGAR</name>